<name>A0AA88PHW8_9TELE</name>
<keyword evidence="2" id="KW-1185">Reference proteome</keyword>
<dbReference type="Proteomes" id="UP001187343">
    <property type="component" value="Unassembled WGS sequence"/>
</dbReference>
<gene>
    <name evidence="1" type="ORF">Q8A67_013222</name>
</gene>
<evidence type="ECO:0000313" key="1">
    <source>
        <dbReference type="EMBL" id="KAK2890579.1"/>
    </source>
</evidence>
<accession>A0AA88PHW8</accession>
<sequence length="153" mass="16713">MPWSTQLSPASLLTASKGYSEQLFSSECTLSVCKLHKGSFIYNTLLHLKASALAEYPGYSIPNAGVSVPKKTQINAPPPPTHRAENISVDLRTTSRGAFNSCKMQMRSGAKLPACIKQNRDAEVLWKTFSSVSWNNLYLDCASQGIHSMKGDC</sequence>
<protein>
    <submittedName>
        <fullName evidence="1">Uncharacterized protein</fullName>
    </submittedName>
</protein>
<dbReference type="AlphaFoldDB" id="A0AA88PHW8"/>
<organism evidence="1 2">
    <name type="scientific">Cirrhinus molitorella</name>
    <name type="common">mud carp</name>
    <dbReference type="NCBI Taxonomy" id="172907"/>
    <lineage>
        <taxon>Eukaryota</taxon>
        <taxon>Metazoa</taxon>
        <taxon>Chordata</taxon>
        <taxon>Craniata</taxon>
        <taxon>Vertebrata</taxon>
        <taxon>Euteleostomi</taxon>
        <taxon>Actinopterygii</taxon>
        <taxon>Neopterygii</taxon>
        <taxon>Teleostei</taxon>
        <taxon>Ostariophysi</taxon>
        <taxon>Cypriniformes</taxon>
        <taxon>Cyprinidae</taxon>
        <taxon>Labeoninae</taxon>
        <taxon>Labeonini</taxon>
        <taxon>Cirrhinus</taxon>
    </lineage>
</organism>
<dbReference type="EMBL" id="JAUYZG010000013">
    <property type="protein sequence ID" value="KAK2890579.1"/>
    <property type="molecule type" value="Genomic_DNA"/>
</dbReference>
<evidence type="ECO:0000313" key="2">
    <source>
        <dbReference type="Proteomes" id="UP001187343"/>
    </source>
</evidence>
<reference evidence="1" key="1">
    <citation type="submission" date="2023-08" db="EMBL/GenBank/DDBJ databases">
        <title>Chromosome-level Genome Assembly of mud carp (Cirrhinus molitorella).</title>
        <authorList>
            <person name="Liu H."/>
        </authorList>
    </citation>
    <scope>NUCLEOTIDE SEQUENCE</scope>
    <source>
        <strain evidence="1">Prfri</strain>
        <tissue evidence="1">Muscle</tissue>
    </source>
</reference>
<comment type="caution">
    <text evidence="1">The sequence shown here is derived from an EMBL/GenBank/DDBJ whole genome shotgun (WGS) entry which is preliminary data.</text>
</comment>
<proteinExistence type="predicted"/>